<keyword evidence="16" id="KW-1185">Reference proteome</keyword>
<dbReference type="PROSITE" id="PS01008">
    <property type="entry name" value="DNAA"/>
    <property type="match status" value="1"/>
</dbReference>
<evidence type="ECO:0000256" key="3">
    <source>
        <dbReference type="ARBA" id="ARBA00022705"/>
    </source>
</evidence>
<comment type="domain">
    <text evidence="8">Domain I is involved in oligomerization and binding regulators, domain II is flexibile and of varying length in different bacteria, domain III forms the AAA+ region, while domain IV binds dsDNA.</text>
</comment>
<dbReference type="InterPro" id="IPR027417">
    <property type="entry name" value="P-loop_NTPase"/>
</dbReference>
<evidence type="ECO:0000256" key="5">
    <source>
        <dbReference type="ARBA" id="ARBA00022840"/>
    </source>
</evidence>
<dbReference type="SMART" id="SM00382">
    <property type="entry name" value="AAA"/>
    <property type="match status" value="1"/>
</dbReference>
<dbReference type="AlphaFoldDB" id="A0A4S1CMX1"/>
<dbReference type="Proteomes" id="UP000306416">
    <property type="component" value="Unassembled WGS sequence"/>
</dbReference>
<evidence type="ECO:0000256" key="7">
    <source>
        <dbReference type="ARBA" id="ARBA00023125"/>
    </source>
</evidence>
<keyword evidence="3 8" id="KW-0235">DNA replication</keyword>
<dbReference type="PRINTS" id="PR00051">
    <property type="entry name" value="DNAA"/>
</dbReference>
<dbReference type="InterPro" id="IPR018312">
    <property type="entry name" value="Chromosome_initiator_DnaA_CS"/>
</dbReference>
<dbReference type="Gene3D" id="1.10.1750.10">
    <property type="match status" value="1"/>
</dbReference>
<dbReference type="Pfam" id="PF08299">
    <property type="entry name" value="Bac_DnaA_C"/>
    <property type="match status" value="1"/>
</dbReference>
<comment type="similarity">
    <text evidence="1 8 11">Belongs to the DnaA family.</text>
</comment>
<evidence type="ECO:0000259" key="14">
    <source>
        <dbReference type="SMART" id="SM00760"/>
    </source>
</evidence>
<dbReference type="SMART" id="SM00760">
    <property type="entry name" value="Bac_DnaA_C"/>
    <property type="match status" value="1"/>
</dbReference>
<evidence type="ECO:0000256" key="4">
    <source>
        <dbReference type="ARBA" id="ARBA00022741"/>
    </source>
</evidence>
<dbReference type="GO" id="GO:0008289">
    <property type="term" value="F:lipid binding"/>
    <property type="evidence" value="ECO:0007669"/>
    <property type="project" value="UniProtKB-KW"/>
</dbReference>
<keyword evidence="7 8" id="KW-0238">DNA-binding</keyword>
<dbReference type="InterPro" id="IPR013317">
    <property type="entry name" value="DnaA_dom"/>
</dbReference>
<dbReference type="GO" id="GO:0005737">
    <property type="term" value="C:cytoplasm"/>
    <property type="evidence" value="ECO:0007669"/>
    <property type="project" value="UniProtKB-SubCell"/>
</dbReference>
<evidence type="ECO:0000256" key="8">
    <source>
        <dbReference type="HAMAP-Rule" id="MF_00377"/>
    </source>
</evidence>
<reference evidence="15 16" key="1">
    <citation type="submission" date="2019-04" db="EMBL/GenBank/DDBJ databases">
        <title>Geobacter oryzae sp. nov., ferric-reducing bacteria isolated from paddy soil.</title>
        <authorList>
            <person name="Xu Z."/>
            <person name="Masuda Y."/>
            <person name="Itoh H."/>
            <person name="Senoo K."/>
        </authorList>
    </citation>
    <scope>NUCLEOTIDE SEQUENCE [LARGE SCALE GENOMIC DNA]</scope>
    <source>
        <strain evidence="15 16">Red111</strain>
    </source>
</reference>
<evidence type="ECO:0000256" key="1">
    <source>
        <dbReference type="ARBA" id="ARBA00006583"/>
    </source>
</evidence>
<dbReference type="GO" id="GO:0003688">
    <property type="term" value="F:DNA replication origin binding"/>
    <property type="evidence" value="ECO:0007669"/>
    <property type="project" value="UniProtKB-UniRule"/>
</dbReference>
<dbReference type="GO" id="GO:0006275">
    <property type="term" value="P:regulation of DNA replication"/>
    <property type="evidence" value="ECO:0007669"/>
    <property type="project" value="UniProtKB-UniRule"/>
</dbReference>
<feature type="binding site" evidence="8">
    <location>
        <position position="175"/>
    </location>
    <ligand>
        <name>ATP</name>
        <dbReference type="ChEBI" id="CHEBI:30616"/>
    </ligand>
</feature>
<dbReference type="PANTHER" id="PTHR30050">
    <property type="entry name" value="CHROMOSOMAL REPLICATION INITIATOR PROTEIN DNAA"/>
    <property type="match status" value="1"/>
</dbReference>
<dbReference type="InterPro" id="IPR013159">
    <property type="entry name" value="DnaA_C"/>
</dbReference>
<dbReference type="Gene3D" id="3.30.300.180">
    <property type="match status" value="1"/>
</dbReference>
<keyword evidence="5 8" id="KW-0067">ATP-binding</keyword>
<name>A0A4S1CMX1_9BACT</name>
<dbReference type="GO" id="GO:0005524">
    <property type="term" value="F:ATP binding"/>
    <property type="evidence" value="ECO:0007669"/>
    <property type="project" value="UniProtKB-UniRule"/>
</dbReference>
<dbReference type="InterPro" id="IPR024633">
    <property type="entry name" value="DnaA_N_dom"/>
</dbReference>
<feature type="region of interest" description="Domain III, AAA+ region" evidence="8">
    <location>
        <begin position="127"/>
        <end position="343"/>
    </location>
</feature>
<feature type="compositionally biased region" description="Basic and acidic residues" evidence="12">
    <location>
        <begin position="85"/>
        <end position="122"/>
    </location>
</feature>
<dbReference type="InterPro" id="IPR038454">
    <property type="entry name" value="DnaA_N_sf"/>
</dbReference>
<dbReference type="Gene3D" id="3.40.50.300">
    <property type="entry name" value="P-loop containing nucleotide triphosphate hydrolases"/>
    <property type="match status" value="1"/>
</dbReference>
<evidence type="ECO:0000256" key="6">
    <source>
        <dbReference type="ARBA" id="ARBA00023121"/>
    </source>
</evidence>
<keyword evidence="6 8" id="KW-0446">Lipid-binding</keyword>
<feature type="domain" description="Chromosomal replication initiator DnaA C-terminal" evidence="14">
    <location>
        <begin position="371"/>
        <end position="440"/>
    </location>
</feature>
<comment type="caution">
    <text evidence="15">The sequence shown here is derived from an EMBL/GenBank/DDBJ whole genome shotgun (WGS) entry which is preliminary data.</text>
</comment>
<dbReference type="SUPFAM" id="SSF48295">
    <property type="entry name" value="TrpR-like"/>
    <property type="match status" value="1"/>
</dbReference>
<dbReference type="InterPro" id="IPR001957">
    <property type="entry name" value="Chromosome_initiator_DnaA"/>
</dbReference>
<dbReference type="InterPro" id="IPR020591">
    <property type="entry name" value="Chromosome_initiator_DnaA-like"/>
</dbReference>
<feature type="binding site" evidence="8">
    <location>
        <position position="171"/>
    </location>
    <ligand>
        <name>ATP</name>
        <dbReference type="ChEBI" id="CHEBI:30616"/>
    </ligand>
</feature>
<protein>
    <recommendedName>
        <fullName evidence="8 9">Chromosomal replication initiator protein DnaA</fullName>
    </recommendedName>
</protein>
<dbReference type="PANTHER" id="PTHR30050:SF2">
    <property type="entry name" value="CHROMOSOMAL REPLICATION INITIATOR PROTEIN DNAA"/>
    <property type="match status" value="1"/>
</dbReference>
<feature type="domain" description="AAA+ ATPase" evidence="13">
    <location>
        <begin position="160"/>
        <end position="288"/>
    </location>
</feature>
<comment type="subunit">
    <text evidence="8">Oligomerizes as a right-handed, spiral filament on DNA at oriC.</text>
</comment>
<feature type="binding site" evidence="8">
    <location>
        <position position="174"/>
    </location>
    <ligand>
        <name>ATP</name>
        <dbReference type="ChEBI" id="CHEBI:30616"/>
    </ligand>
</feature>
<dbReference type="CDD" id="cd06571">
    <property type="entry name" value="Bac_DnaA_C"/>
    <property type="match status" value="1"/>
</dbReference>
<comment type="function">
    <text evidence="8 10">Plays an essential role in the initiation and regulation of chromosomal replication. ATP-DnaA binds to the origin of replication (oriC) to initiate formation of the DNA replication initiation complex once per cell cycle. Binds the DnaA box (a 9 base pair repeat at the origin) and separates the double-stranded (ds)DNA. Forms a right-handed helical filament on oriC DNA; dsDNA binds to the exterior of the filament while single-stranded (ss)DNA is stabiized in the filament's interior. The ATP-DnaA-oriC complex binds and stabilizes one strand of the AT-rich DNA unwinding element (DUE), permitting loading of DNA polymerase. After initiation quickly degrades to an ADP-DnaA complex that is not apt for DNA replication. Binds acidic phospholipids.</text>
</comment>
<proteinExistence type="inferred from homology"/>
<dbReference type="RefSeq" id="WP_135868986.1">
    <property type="nucleotide sequence ID" value="NZ_SRSC01000001.1"/>
</dbReference>
<keyword evidence="2 8" id="KW-0963">Cytoplasm</keyword>
<sequence length="463" mass="52763">MENIWLEAQANLKQVLTEQTYTTWIEPLKFLGATADTVVIEVPSVFFQKWVTEKYLSMIKEVLSAITSKNYHIEFHVADPQPESAEPKVEKEPKAKGKEKDKEKEQDKEREKDKEPVKDKKNDLVPNLNSKYTFESFVSGPSNQFAYAASQAVANKPATNYNPLFIYGGVGLGKTHLVNAIGNQILAKNPKAKICYYSSEKFMNEMINSLRYKKMDEFRNKFRKMDLLLIDDIQFMAGKEATQEEFFHTFNALYESHKQIVVTSDKFPKDIPGLEERLRSRFEWGLIADIQPPGVETKVAILKKKSDMHAVNLPDDVALFLAEGATSNIRELEGMLIRLEAFASLTGQEITLGMAKEVMKDIIVEKTRDISVEMIQKTVAEHFRIKLSELKSDKRIKTLVVPRQIAIYICRELTKASYPEIGEKFGGKDHSTIIHSVKKIEKQLAADADLKATVEDIKKKLFT</sequence>
<dbReference type="SUPFAM" id="SSF52540">
    <property type="entry name" value="P-loop containing nucleoside triphosphate hydrolases"/>
    <property type="match status" value="1"/>
</dbReference>
<evidence type="ECO:0000256" key="2">
    <source>
        <dbReference type="ARBA" id="ARBA00022490"/>
    </source>
</evidence>
<feature type="region of interest" description="Domain IV, binds dsDNA" evidence="8">
    <location>
        <begin position="344"/>
        <end position="463"/>
    </location>
</feature>
<comment type="caution">
    <text evidence="8">Lacks conserved residue(s) required for the propagation of feature annotation.</text>
</comment>
<gene>
    <name evidence="8 15" type="primary">dnaA</name>
    <name evidence="15" type="ORF">E4633_04140</name>
</gene>
<evidence type="ECO:0000256" key="9">
    <source>
        <dbReference type="NCBIfam" id="TIGR00362"/>
    </source>
</evidence>
<dbReference type="FunFam" id="3.40.50.300:FF:000150">
    <property type="entry name" value="Chromosomal replication initiator protein DnaA"/>
    <property type="match status" value="1"/>
</dbReference>
<dbReference type="GO" id="GO:0006270">
    <property type="term" value="P:DNA replication initiation"/>
    <property type="evidence" value="ECO:0007669"/>
    <property type="project" value="UniProtKB-UniRule"/>
</dbReference>
<dbReference type="HAMAP" id="MF_00377">
    <property type="entry name" value="DnaA_bact"/>
    <property type="match status" value="1"/>
</dbReference>
<dbReference type="Pfam" id="PF11638">
    <property type="entry name" value="DnaA_N"/>
    <property type="match status" value="1"/>
</dbReference>
<evidence type="ECO:0000313" key="15">
    <source>
        <dbReference type="EMBL" id="TGU74660.1"/>
    </source>
</evidence>
<evidence type="ECO:0000259" key="13">
    <source>
        <dbReference type="SMART" id="SM00382"/>
    </source>
</evidence>
<feature type="binding site" evidence="8">
    <location>
        <position position="173"/>
    </location>
    <ligand>
        <name>ATP</name>
        <dbReference type="ChEBI" id="CHEBI:30616"/>
    </ligand>
</feature>
<dbReference type="Pfam" id="PF00308">
    <property type="entry name" value="Bac_DnaA"/>
    <property type="match status" value="1"/>
</dbReference>
<comment type="subcellular location">
    <subcellularLocation>
        <location evidence="8">Cytoplasm</location>
    </subcellularLocation>
</comment>
<dbReference type="CDD" id="cd00009">
    <property type="entry name" value="AAA"/>
    <property type="match status" value="1"/>
</dbReference>
<organism evidence="15 16">
    <name type="scientific">Geomonas terrae</name>
    <dbReference type="NCBI Taxonomy" id="2562681"/>
    <lineage>
        <taxon>Bacteria</taxon>
        <taxon>Pseudomonadati</taxon>
        <taxon>Thermodesulfobacteriota</taxon>
        <taxon>Desulfuromonadia</taxon>
        <taxon>Geobacterales</taxon>
        <taxon>Geobacteraceae</taxon>
        <taxon>Geomonas</taxon>
    </lineage>
</organism>
<evidence type="ECO:0000313" key="16">
    <source>
        <dbReference type="Proteomes" id="UP000306416"/>
    </source>
</evidence>
<dbReference type="InterPro" id="IPR003593">
    <property type="entry name" value="AAA+_ATPase"/>
</dbReference>
<dbReference type="NCBIfam" id="TIGR00362">
    <property type="entry name" value="DnaA"/>
    <property type="match status" value="1"/>
</dbReference>
<accession>A0A4S1CMX1</accession>
<feature type="region of interest" description="Disordered" evidence="12">
    <location>
        <begin position="78"/>
        <end position="122"/>
    </location>
</feature>
<dbReference type="Gene3D" id="1.10.8.60">
    <property type="match status" value="1"/>
</dbReference>
<evidence type="ECO:0000256" key="12">
    <source>
        <dbReference type="SAM" id="MobiDB-lite"/>
    </source>
</evidence>
<evidence type="ECO:0000256" key="11">
    <source>
        <dbReference type="RuleBase" id="RU004227"/>
    </source>
</evidence>
<dbReference type="InterPro" id="IPR010921">
    <property type="entry name" value="Trp_repressor/repl_initiator"/>
</dbReference>
<evidence type="ECO:0000256" key="10">
    <source>
        <dbReference type="RuleBase" id="RU000577"/>
    </source>
</evidence>
<dbReference type="EMBL" id="SRSC01000001">
    <property type="protein sequence ID" value="TGU74660.1"/>
    <property type="molecule type" value="Genomic_DNA"/>
</dbReference>
<dbReference type="GO" id="GO:0005886">
    <property type="term" value="C:plasma membrane"/>
    <property type="evidence" value="ECO:0007669"/>
    <property type="project" value="TreeGrafter"/>
</dbReference>
<feature type="region of interest" description="Domain I, interacts with DnaA modulators" evidence="8">
    <location>
        <begin position="1"/>
        <end position="103"/>
    </location>
</feature>
<keyword evidence="4 8" id="KW-0547">Nucleotide-binding</keyword>